<dbReference type="InterPro" id="IPR047817">
    <property type="entry name" value="ABC2_TM_bact-type"/>
</dbReference>
<keyword evidence="3" id="KW-0813">Transport</keyword>
<keyword evidence="7 8" id="KW-0472">Membrane</keyword>
<evidence type="ECO:0000256" key="6">
    <source>
        <dbReference type="ARBA" id="ARBA00022989"/>
    </source>
</evidence>
<evidence type="ECO:0000313" key="11">
    <source>
        <dbReference type="Proteomes" id="UP000295658"/>
    </source>
</evidence>
<evidence type="ECO:0000256" key="4">
    <source>
        <dbReference type="ARBA" id="ARBA00022475"/>
    </source>
</evidence>
<dbReference type="GO" id="GO:0140359">
    <property type="term" value="F:ABC-type transporter activity"/>
    <property type="evidence" value="ECO:0007669"/>
    <property type="project" value="InterPro"/>
</dbReference>
<dbReference type="PANTHER" id="PTHR30294:SF29">
    <property type="entry name" value="MULTIDRUG ABC TRANSPORTER PERMEASE YBHS-RELATED"/>
    <property type="match status" value="1"/>
</dbReference>
<keyword evidence="6 8" id="KW-1133">Transmembrane helix</keyword>
<dbReference type="AlphaFoldDB" id="A0A4R1QIY6"/>
<dbReference type="InterPro" id="IPR013525">
    <property type="entry name" value="ABC2_TM"/>
</dbReference>
<feature type="transmembrane region" description="Helical" evidence="8">
    <location>
        <begin position="178"/>
        <end position="199"/>
    </location>
</feature>
<feature type="transmembrane region" description="Helical" evidence="8">
    <location>
        <begin position="220"/>
        <end position="242"/>
    </location>
</feature>
<evidence type="ECO:0000256" key="3">
    <source>
        <dbReference type="ARBA" id="ARBA00022448"/>
    </source>
</evidence>
<organism evidence="10 11">
    <name type="scientific">Thermolongibacillus altinsuensis</name>
    <dbReference type="NCBI Taxonomy" id="575256"/>
    <lineage>
        <taxon>Bacteria</taxon>
        <taxon>Bacillati</taxon>
        <taxon>Bacillota</taxon>
        <taxon>Bacilli</taxon>
        <taxon>Bacillales</taxon>
        <taxon>Anoxybacillaceae</taxon>
        <taxon>Thermolongibacillus</taxon>
    </lineage>
</organism>
<dbReference type="RefSeq" id="WP_132949536.1">
    <property type="nucleotide sequence ID" value="NZ_SLUL01000021.1"/>
</dbReference>
<keyword evidence="11" id="KW-1185">Reference proteome</keyword>
<dbReference type="Proteomes" id="UP000295658">
    <property type="component" value="Unassembled WGS sequence"/>
</dbReference>
<dbReference type="PROSITE" id="PS51012">
    <property type="entry name" value="ABC_TM2"/>
    <property type="match status" value="1"/>
</dbReference>
<dbReference type="EMBL" id="SLUL01000021">
    <property type="protein sequence ID" value="TCL45001.1"/>
    <property type="molecule type" value="Genomic_DNA"/>
</dbReference>
<comment type="subcellular location">
    <subcellularLocation>
        <location evidence="1">Cell membrane</location>
        <topology evidence="1">Multi-pass membrane protein</topology>
    </subcellularLocation>
</comment>
<keyword evidence="5 8" id="KW-0812">Transmembrane</keyword>
<proteinExistence type="inferred from homology"/>
<evidence type="ECO:0000256" key="5">
    <source>
        <dbReference type="ARBA" id="ARBA00022692"/>
    </source>
</evidence>
<evidence type="ECO:0000256" key="7">
    <source>
        <dbReference type="ARBA" id="ARBA00023136"/>
    </source>
</evidence>
<dbReference type="GO" id="GO:0005886">
    <property type="term" value="C:plasma membrane"/>
    <property type="evidence" value="ECO:0007669"/>
    <property type="project" value="UniProtKB-SubCell"/>
</dbReference>
<name>A0A4R1QIY6_9BACL</name>
<dbReference type="Pfam" id="PF12698">
    <property type="entry name" value="ABC2_membrane_3"/>
    <property type="match status" value="1"/>
</dbReference>
<evidence type="ECO:0000256" key="8">
    <source>
        <dbReference type="SAM" id="Phobius"/>
    </source>
</evidence>
<sequence length="371" mass="42197">MMGVLSAKFRLFIRKPWMFLITSVICIVFALLIGEANKKEIRVPVYSDLSKKEVTDLFHSLQQSDLFTFEWMDEDDVHKLVSEGKVVAGVKLEKDDFRLIVSSKTANVYLIGQYVQKVYTKEMQTKKIIESATKNPNISVENVKDALHDAKTHPIFTLEKKRFRGEETVIIDGQLQSIFGFSLFFVIYTIAYNVLYILIEKREGIWNRMILSPIKKWEIYAGNLIYSFIMGYIQVALILVVFRFAIGIDFHGKLLTIFLLLIPYVFAIVALSIFITGIAKNVQQFNAILPLIAVSMAMIGGAYWPLEIVSSNVLLTLSKFVPVTYGMELLKRAVIYGDSFTDLLYPISILCFMGVVLAGLGINIMERRHVA</sequence>
<protein>
    <submittedName>
        <fullName evidence="10">ABC-2 type transport system permease protein</fullName>
    </submittedName>
</protein>
<dbReference type="InterPro" id="IPR051449">
    <property type="entry name" value="ABC-2_transporter_component"/>
</dbReference>
<gene>
    <name evidence="10" type="ORF">EDD69_1212</name>
</gene>
<evidence type="ECO:0000256" key="2">
    <source>
        <dbReference type="ARBA" id="ARBA00007783"/>
    </source>
</evidence>
<reference evidence="10 11" key="1">
    <citation type="submission" date="2019-03" db="EMBL/GenBank/DDBJ databases">
        <title>Genomic Encyclopedia of Type Strains, Phase IV (KMG-IV): sequencing the most valuable type-strain genomes for metagenomic binning, comparative biology and taxonomic classification.</title>
        <authorList>
            <person name="Goeker M."/>
        </authorList>
    </citation>
    <scope>NUCLEOTIDE SEQUENCE [LARGE SCALE GENOMIC DNA]</scope>
    <source>
        <strain evidence="10 11">DSM 24979</strain>
    </source>
</reference>
<keyword evidence="4" id="KW-1003">Cell membrane</keyword>
<evidence type="ECO:0000313" key="10">
    <source>
        <dbReference type="EMBL" id="TCL45001.1"/>
    </source>
</evidence>
<accession>A0A4R1QIY6</accession>
<feature type="transmembrane region" description="Helical" evidence="8">
    <location>
        <begin position="287"/>
        <end position="306"/>
    </location>
</feature>
<feature type="transmembrane region" description="Helical" evidence="8">
    <location>
        <begin position="254"/>
        <end position="275"/>
    </location>
</feature>
<feature type="domain" description="ABC transmembrane type-2" evidence="9">
    <location>
        <begin position="140"/>
        <end position="368"/>
    </location>
</feature>
<evidence type="ECO:0000256" key="1">
    <source>
        <dbReference type="ARBA" id="ARBA00004651"/>
    </source>
</evidence>
<comment type="similarity">
    <text evidence="2">Belongs to the ABC-2 integral membrane protein family.</text>
</comment>
<comment type="caution">
    <text evidence="10">The sequence shown here is derived from an EMBL/GenBank/DDBJ whole genome shotgun (WGS) entry which is preliminary data.</text>
</comment>
<dbReference type="PANTHER" id="PTHR30294">
    <property type="entry name" value="MEMBRANE COMPONENT OF ABC TRANSPORTER YHHJ-RELATED"/>
    <property type="match status" value="1"/>
</dbReference>
<dbReference type="OrthoDB" id="266913at2"/>
<evidence type="ECO:0000259" key="9">
    <source>
        <dbReference type="PROSITE" id="PS51012"/>
    </source>
</evidence>
<feature type="transmembrane region" description="Helical" evidence="8">
    <location>
        <begin position="343"/>
        <end position="365"/>
    </location>
</feature>